<dbReference type="Proteomes" id="UP000479000">
    <property type="component" value="Unassembled WGS sequence"/>
</dbReference>
<dbReference type="GO" id="GO:0008270">
    <property type="term" value="F:zinc ion binding"/>
    <property type="evidence" value="ECO:0007669"/>
    <property type="project" value="UniProtKB-KW"/>
</dbReference>
<protein>
    <recommendedName>
        <fullName evidence="2">C2H2-type domain-containing protein</fullName>
    </recommendedName>
</protein>
<feature type="domain" description="C2H2-type" evidence="2">
    <location>
        <begin position="77"/>
        <end position="104"/>
    </location>
</feature>
<keyword evidence="4" id="KW-1185">Reference proteome</keyword>
<dbReference type="InterPro" id="IPR036236">
    <property type="entry name" value="Znf_C2H2_sf"/>
</dbReference>
<evidence type="ECO:0000313" key="4">
    <source>
        <dbReference type="Proteomes" id="UP000479000"/>
    </source>
</evidence>
<keyword evidence="1" id="KW-0863">Zinc-finger</keyword>
<dbReference type="PROSITE" id="PS50157">
    <property type="entry name" value="ZINC_FINGER_C2H2_2"/>
    <property type="match status" value="2"/>
</dbReference>
<sequence>MLTLISKLTLIPKSSLNSKLTYILSYNTEFVVMYAMVLAINSEFGPRFICMTCGRSYKYKQNLNAHRKYECGMEPRFECTICLKKFKVKSNYKAHLAIHRDPCETFASECQLVNLPHFQVLLLNVLQEKHFIHSAGVSVFLATAGTYFKAIRATDGNVDVICFIISE</sequence>
<organism evidence="3 4">
    <name type="scientific">Nesidiocoris tenuis</name>
    <dbReference type="NCBI Taxonomy" id="355587"/>
    <lineage>
        <taxon>Eukaryota</taxon>
        <taxon>Metazoa</taxon>
        <taxon>Ecdysozoa</taxon>
        <taxon>Arthropoda</taxon>
        <taxon>Hexapoda</taxon>
        <taxon>Insecta</taxon>
        <taxon>Pterygota</taxon>
        <taxon>Neoptera</taxon>
        <taxon>Paraneoptera</taxon>
        <taxon>Hemiptera</taxon>
        <taxon>Heteroptera</taxon>
        <taxon>Panheteroptera</taxon>
        <taxon>Cimicomorpha</taxon>
        <taxon>Miridae</taxon>
        <taxon>Dicyphina</taxon>
        <taxon>Nesidiocoris</taxon>
    </lineage>
</organism>
<name>A0A6H5GCP9_9HEMI</name>
<dbReference type="SUPFAM" id="SSF57667">
    <property type="entry name" value="beta-beta-alpha zinc fingers"/>
    <property type="match status" value="1"/>
</dbReference>
<evidence type="ECO:0000259" key="2">
    <source>
        <dbReference type="PROSITE" id="PS50157"/>
    </source>
</evidence>
<dbReference type="InterPro" id="IPR013087">
    <property type="entry name" value="Znf_C2H2_type"/>
</dbReference>
<dbReference type="Pfam" id="PF00096">
    <property type="entry name" value="zf-C2H2"/>
    <property type="match status" value="2"/>
</dbReference>
<evidence type="ECO:0000256" key="1">
    <source>
        <dbReference type="PROSITE-ProRule" id="PRU00042"/>
    </source>
</evidence>
<feature type="domain" description="C2H2-type" evidence="2">
    <location>
        <begin position="48"/>
        <end position="75"/>
    </location>
</feature>
<dbReference type="AlphaFoldDB" id="A0A6H5GCP9"/>
<dbReference type="OrthoDB" id="6571533at2759"/>
<dbReference type="EMBL" id="CADCXU010008897">
    <property type="protein sequence ID" value="CAA9999503.1"/>
    <property type="molecule type" value="Genomic_DNA"/>
</dbReference>
<dbReference type="Gene3D" id="3.30.160.60">
    <property type="entry name" value="Classic Zinc Finger"/>
    <property type="match status" value="1"/>
</dbReference>
<dbReference type="SMART" id="SM00355">
    <property type="entry name" value="ZnF_C2H2"/>
    <property type="match status" value="2"/>
</dbReference>
<accession>A0A6H5GCP9</accession>
<proteinExistence type="predicted"/>
<keyword evidence="1" id="KW-0862">Zinc</keyword>
<dbReference type="PROSITE" id="PS00028">
    <property type="entry name" value="ZINC_FINGER_C2H2_1"/>
    <property type="match status" value="1"/>
</dbReference>
<reference evidence="3 4" key="1">
    <citation type="submission" date="2020-02" db="EMBL/GenBank/DDBJ databases">
        <authorList>
            <person name="Ferguson B K."/>
        </authorList>
    </citation>
    <scope>NUCLEOTIDE SEQUENCE [LARGE SCALE GENOMIC DNA]</scope>
</reference>
<keyword evidence="1" id="KW-0479">Metal-binding</keyword>
<evidence type="ECO:0000313" key="3">
    <source>
        <dbReference type="EMBL" id="CAA9999503.1"/>
    </source>
</evidence>
<gene>
    <name evidence="3" type="ORF">NTEN_LOCUS5786</name>
</gene>